<dbReference type="Gene3D" id="3.40.630.30">
    <property type="match status" value="1"/>
</dbReference>
<dbReference type="PANTHER" id="PTHR13355">
    <property type="entry name" value="GLUCOSAMINE 6-PHOSPHATE N-ACETYLTRANSFERASE"/>
    <property type="match status" value="1"/>
</dbReference>
<dbReference type="PANTHER" id="PTHR13355:SF23">
    <property type="entry name" value="FAMILY N-ACETYLTRANSFERASE, PUTATIVE (AFU_ORTHOLOGUE AFUA_3G00870)-RELATED"/>
    <property type="match status" value="1"/>
</dbReference>
<comment type="caution">
    <text evidence="2">The sequence shown here is derived from an EMBL/GenBank/DDBJ whole genome shotgun (WGS) entry which is preliminary data.</text>
</comment>
<dbReference type="Proteomes" id="UP000634529">
    <property type="component" value="Unassembled WGS sequence"/>
</dbReference>
<dbReference type="InterPro" id="IPR016181">
    <property type="entry name" value="Acyl_CoA_acyltransferase"/>
</dbReference>
<dbReference type="SUPFAM" id="SSF55729">
    <property type="entry name" value="Acyl-CoA N-acyltransferases (Nat)"/>
    <property type="match status" value="1"/>
</dbReference>
<evidence type="ECO:0000313" key="2">
    <source>
        <dbReference type="EMBL" id="MBD8500390.1"/>
    </source>
</evidence>
<dbReference type="Pfam" id="PF00583">
    <property type="entry name" value="Acetyltransf_1"/>
    <property type="match status" value="1"/>
</dbReference>
<proteinExistence type="predicted"/>
<organism evidence="2 3">
    <name type="scientific">Paenibacillus arenosi</name>
    <dbReference type="NCBI Taxonomy" id="2774142"/>
    <lineage>
        <taxon>Bacteria</taxon>
        <taxon>Bacillati</taxon>
        <taxon>Bacillota</taxon>
        <taxon>Bacilli</taxon>
        <taxon>Bacillales</taxon>
        <taxon>Paenibacillaceae</taxon>
        <taxon>Paenibacillus</taxon>
    </lineage>
</organism>
<protein>
    <submittedName>
        <fullName evidence="2">GNAT family N-acetyltransferase</fullName>
    </submittedName>
</protein>
<accession>A0ABR9B4I6</accession>
<name>A0ABR9B4I6_9BACL</name>
<dbReference type="RefSeq" id="WP_192026691.1">
    <property type="nucleotide sequence ID" value="NZ_JACYTN010000022.1"/>
</dbReference>
<dbReference type="PROSITE" id="PS51186">
    <property type="entry name" value="GNAT"/>
    <property type="match status" value="1"/>
</dbReference>
<gene>
    <name evidence="2" type="ORF">IFO66_19055</name>
</gene>
<feature type="domain" description="N-acetyltransferase" evidence="1">
    <location>
        <begin position="9"/>
        <end position="143"/>
    </location>
</feature>
<dbReference type="CDD" id="cd04301">
    <property type="entry name" value="NAT_SF"/>
    <property type="match status" value="1"/>
</dbReference>
<dbReference type="InterPro" id="IPR039143">
    <property type="entry name" value="GNPNAT1-like"/>
</dbReference>
<reference evidence="2 3" key="1">
    <citation type="submission" date="2020-09" db="EMBL/GenBank/DDBJ databases">
        <title>Paenibacillus sp. CAU 1523 isolated from sand of Haeundae Beach.</title>
        <authorList>
            <person name="Kim W."/>
        </authorList>
    </citation>
    <scope>NUCLEOTIDE SEQUENCE [LARGE SCALE GENOMIC DNA]</scope>
    <source>
        <strain evidence="2 3">CAU 1523</strain>
    </source>
</reference>
<evidence type="ECO:0000313" key="3">
    <source>
        <dbReference type="Proteomes" id="UP000634529"/>
    </source>
</evidence>
<evidence type="ECO:0000259" key="1">
    <source>
        <dbReference type="PROSITE" id="PS51186"/>
    </source>
</evidence>
<sequence length="143" mass="16375">MNQISQLHISSNTLTPQIYSDLRQKCSNLFQPYETADIEIALQNTLYSVVIFDKQQPVGIGRVVGDDRIVFFIKDVVVDPAYQKRSIGTMLMRSILDYIYKQACPSAYIGLMSTPDKESFYEKFGFIRRPNELQGCGMVKFVE</sequence>
<dbReference type="EMBL" id="JACYTN010000022">
    <property type="protein sequence ID" value="MBD8500390.1"/>
    <property type="molecule type" value="Genomic_DNA"/>
</dbReference>
<keyword evidence="3" id="KW-1185">Reference proteome</keyword>
<dbReference type="InterPro" id="IPR000182">
    <property type="entry name" value="GNAT_dom"/>
</dbReference>